<dbReference type="InterPro" id="IPR018062">
    <property type="entry name" value="HTH_AraC-typ_CS"/>
</dbReference>
<dbReference type="InterPro" id="IPR018060">
    <property type="entry name" value="HTH_AraC"/>
</dbReference>
<accession>Q397B0</accession>
<evidence type="ECO:0000313" key="6">
    <source>
        <dbReference type="EMBL" id="ABB11451.1"/>
    </source>
</evidence>
<proteinExistence type="predicted"/>
<feature type="region of interest" description="Disordered" evidence="4">
    <location>
        <begin position="91"/>
        <end position="138"/>
    </location>
</feature>
<organism evidence="6 7">
    <name type="scientific">Burkholderia lata (strain ATCC 17760 / DSM 23089 / LMG 22485 / NCIMB 9086 / R18194 / 383)</name>
    <dbReference type="NCBI Taxonomy" id="482957"/>
    <lineage>
        <taxon>Bacteria</taxon>
        <taxon>Pseudomonadati</taxon>
        <taxon>Pseudomonadota</taxon>
        <taxon>Betaproteobacteria</taxon>
        <taxon>Burkholderiales</taxon>
        <taxon>Burkholderiaceae</taxon>
        <taxon>Burkholderia</taxon>
        <taxon>Burkholderia cepacia complex</taxon>
    </lineage>
</organism>
<dbReference type="GO" id="GO:0003700">
    <property type="term" value="F:DNA-binding transcription factor activity"/>
    <property type="evidence" value="ECO:0007669"/>
    <property type="project" value="InterPro"/>
</dbReference>
<reference evidence="6" key="1">
    <citation type="submission" date="2005-10" db="EMBL/GenBank/DDBJ databases">
        <title>Complete sequence of chromosome 2 of Burkholderia sp. 383.</title>
        <authorList>
            <consortium name="US DOE Joint Genome Institute"/>
            <person name="Copeland A."/>
            <person name="Lucas S."/>
            <person name="Lapidus A."/>
            <person name="Barry K."/>
            <person name="Detter J.C."/>
            <person name="Glavina T."/>
            <person name="Hammon N."/>
            <person name="Israni S."/>
            <person name="Pitluck S."/>
            <person name="Chain P."/>
            <person name="Malfatti S."/>
            <person name="Shin M."/>
            <person name="Vergez L."/>
            <person name="Schmutz J."/>
            <person name="Larimer F."/>
            <person name="Land M."/>
            <person name="Kyrpides N."/>
            <person name="Lykidis A."/>
            <person name="Richardson P."/>
        </authorList>
    </citation>
    <scope>NUCLEOTIDE SEQUENCE [LARGE SCALE GENOMIC DNA]</scope>
    <source>
        <strain evidence="6">383</strain>
    </source>
</reference>
<dbReference type="HOGENOM" id="CLU_454691_0_0_4"/>
<gene>
    <name evidence="6" type="ordered locus">Bcep18194_B1337</name>
</gene>
<keyword evidence="7" id="KW-1185">Reference proteome</keyword>
<dbReference type="PANTHER" id="PTHR43280:SF10">
    <property type="entry name" value="REGULATORY PROTEIN POCR"/>
    <property type="match status" value="1"/>
</dbReference>
<dbReference type="GO" id="GO:0043565">
    <property type="term" value="F:sequence-specific DNA binding"/>
    <property type="evidence" value="ECO:0007669"/>
    <property type="project" value="InterPro"/>
</dbReference>
<sequence>MLPRPAHSADDRRGHCVAAARRPRGAAVRRDAVARRARARQRIRRLQARALDRRAQRLAARPHHGHAHRDPCRAVPEPARRSALRDLRRAAARVPDLSGRSESVRAAGAGRQAMHARRMAAGTVRPRRHDRRRGHPREHRALACGERSRDAAAGAALRGIGNRYGGRGQRRVRRPCAAGRHAACGTDGIARVGVGVRAGQRRRRHRLDAGVEPHVDDGRARVGRRGQSACRQRQPARPLSRLPPGRVIATRHAASDTGQRRAAAQIAVAPGSLYHRGSTASRTAESFMPSIAPPRLYGMPERSDRLDFYIRDQASRQAITEPHRHAYFQIQFNLGGDTEQRIGGVTRPFPRGALAFVLPHREHLIPHPEGAHFIVINFSQAFLRADLDVDPLDLEDVPAHRFPELTPFRFQEHLDFILTGDAYDEARRLALCMLDTDRVRTFGSTTLLRGYLLQLIGLVCTQYAGALDKLAQRGAQRAGRRDALARVLRHVRANLTREDLTLAATAEAAFLSPNYLAHLVRKETGSTFTDLVTERRIALAQSLLAHTSRRIADIARSVGFRDEGYFARRFRARVGVSPKAYRDANAALPDGDDTPTAADA</sequence>
<feature type="domain" description="HTH araC/xylS-type" evidence="5">
    <location>
        <begin position="485"/>
        <end position="584"/>
    </location>
</feature>
<dbReference type="SUPFAM" id="SSF51215">
    <property type="entry name" value="Regulatory protein AraC"/>
    <property type="match status" value="1"/>
</dbReference>
<dbReference type="InterPro" id="IPR020449">
    <property type="entry name" value="Tscrpt_reg_AraC-type_HTH"/>
</dbReference>
<dbReference type="EMBL" id="CP000152">
    <property type="protein sequence ID" value="ABB11451.1"/>
    <property type="molecule type" value="Genomic_DNA"/>
</dbReference>
<feature type="region of interest" description="Disordered" evidence="4">
    <location>
        <begin position="214"/>
        <end position="244"/>
    </location>
</feature>
<evidence type="ECO:0000256" key="3">
    <source>
        <dbReference type="ARBA" id="ARBA00023163"/>
    </source>
</evidence>
<keyword evidence="2" id="KW-0238">DNA-binding</keyword>
<feature type="compositionally biased region" description="Basic residues" evidence="4">
    <location>
        <begin position="125"/>
        <end position="138"/>
    </location>
</feature>
<dbReference type="InterPro" id="IPR009057">
    <property type="entry name" value="Homeodomain-like_sf"/>
</dbReference>
<protein>
    <submittedName>
        <fullName evidence="6">Transcriptional regulator, AraC family</fullName>
    </submittedName>
</protein>
<keyword evidence="1" id="KW-0805">Transcription regulation</keyword>
<dbReference type="SUPFAM" id="SSF46689">
    <property type="entry name" value="Homeodomain-like"/>
    <property type="match status" value="1"/>
</dbReference>
<dbReference type="PANTHER" id="PTHR43280">
    <property type="entry name" value="ARAC-FAMILY TRANSCRIPTIONAL REGULATOR"/>
    <property type="match status" value="1"/>
</dbReference>
<keyword evidence="3" id="KW-0804">Transcription</keyword>
<dbReference type="AlphaFoldDB" id="Q397B0"/>
<dbReference type="PRINTS" id="PR00032">
    <property type="entry name" value="HTHARAC"/>
</dbReference>
<dbReference type="PROSITE" id="PS00041">
    <property type="entry name" value="HTH_ARAC_FAMILY_1"/>
    <property type="match status" value="1"/>
</dbReference>
<evidence type="ECO:0000256" key="4">
    <source>
        <dbReference type="SAM" id="MobiDB-lite"/>
    </source>
</evidence>
<evidence type="ECO:0000256" key="2">
    <source>
        <dbReference type="ARBA" id="ARBA00023125"/>
    </source>
</evidence>
<dbReference type="Gene3D" id="1.10.10.60">
    <property type="entry name" value="Homeodomain-like"/>
    <property type="match status" value="2"/>
</dbReference>
<evidence type="ECO:0000313" key="7">
    <source>
        <dbReference type="Proteomes" id="UP000002705"/>
    </source>
</evidence>
<dbReference type="InterPro" id="IPR037923">
    <property type="entry name" value="HTH-like"/>
</dbReference>
<dbReference type="SMART" id="SM00342">
    <property type="entry name" value="HTH_ARAC"/>
    <property type="match status" value="1"/>
</dbReference>
<dbReference type="Proteomes" id="UP000002705">
    <property type="component" value="Chromosome 2"/>
</dbReference>
<name>Q397B0_BURL3</name>
<evidence type="ECO:0000256" key="1">
    <source>
        <dbReference type="ARBA" id="ARBA00023015"/>
    </source>
</evidence>
<dbReference type="Pfam" id="PF12833">
    <property type="entry name" value="HTH_18"/>
    <property type="match status" value="1"/>
</dbReference>
<dbReference type="KEGG" id="bur:Bcep18194_B1337"/>
<dbReference type="PROSITE" id="PS01124">
    <property type="entry name" value="HTH_ARAC_FAMILY_2"/>
    <property type="match status" value="1"/>
</dbReference>
<evidence type="ECO:0000259" key="5">
    <source>
        <dbReference type="PROSITE" id="PS01124"/>
    </source>
</evidence>
<dbReference type="PATRIC" id="fig|482957.22.peg.5021"/>